<evidence type="ECO:0000313" key="3">
    <source>
        <dbReference type="Proteomes" id="UP001558613"/>
    </source>
</evidence>
<evidence type="ECO:0000256" key="1">
    <source>
        <dbReference type="SAM" id="MobiDB-lite"/>
    </source>
</evidence>
<dbReference type="EMBL" id="JAYMGO010000008">
    <property type="protein sequence ID" value="KAL1269780.1"/>
    <property type="molecule type" value="Genomic_DNA"/>
</dbReference>
<comment type="caution">
    <text evidence="2">The sequence shown here is derived from an EMBL/GenBank/DDBJ whole genome shotgun (WGS) entry which is preliminary data.</text>
</comment>
<feature type="region of interest" description="Disordered" evidence="1">
    <location>
        <begin position="62"/>
        <end position="89"/>
    </location>
</feature>
<sequence length="89" mass="9457">MLQGAHLWSVFKMIALASSPRNFQPCASVIQDTKSSAHVPVPDISCLLRCLSSLSHVELLSTESEAGPGASAWKVPDGDELKPQEAEPG</sequence>
<keyword evidence="3" id="KW-1185">Reference proteome</keyword>
<organism evidence="2 3">
    <name type="scientific">Cirrhinus molitorella</name>
    <name type="common">mud carp</name>
    <dbReference type="NCBI Taxonomy" id="172907"/>
    <lineage>
        <taxon>Eukaryota</taxon>
        <taxon>Metazoa</taxon>
        <taxon>Chordata</taxon>
        <taxon>Craniata</taxon>
        <taxon>Vertebrata</taxon>
        <taxon>Euteleostomi</taxon>
        <taxon>Actinopterygii</taxon>
        <taxon>Neopterygii</taxon>
        <taxon>Teleostei</taxon>
        <taxon>Ostariophysi</taxon>
        <taxon>Cypriniformes</taxon>
        <taxon>Cyprinidae</taxon>
        <taxon>Labeoninae</taxon>
        <taxon>Labeonini</taxon>
        <taxon>Cirrhinus</taxon>
    </lineage>
</organism>
<proteinExistence type="predicted"/>
<gene>
    <name evidence="2" type="ORF">QQF64_032069</name>
</gene>
<dbReference type="Proteomes" id="UP001558613">
    <property type="component" value="Unassembled WGS sequence"/>
</dbReference>
<evidence type="ECO:0000313" key="2">
    <source>
        <dbReference type="EMBL" id="KAL1269780.1"/>
    </source>
</evidence>
<protein>
    <submittedName>
        <fullName evidence="2">Uncharacterized protein</fullName>
    </submittedName>
</protein>
<reference evidence="2 3" key="1">
    <citation type="submission" date="2023-09" db="EMBL/GenBank/DDBJ databases">
        <authorList>
            <person name="Wang M."/>
        </authorList>
    </citation>
    <scope>NUCLEOTIDE SEQUENCE [LARGE SCALE GENOMIC DNA]</scope>
    <source>
        <strain evidence="2">GT-2023</strain>
        <tissue evidence="2">Liver</tissue>
    </source>
</reference>
<feature type="compositionally biased region" description="Basic and acidic residues" evidence="1">
    <location>
        <begin position="76"/>
        <end position="89"/>
    </location>
</feature>
<accession>A0ABR3MYS3</accession>
<name>A0ABR3MYS3_9TELE</name>